<evidence type="ECO:0000313" key="2">
    <source>
        <dbReference type="Proteomes" id="UP000887565"/>
    </source>
</evidence>
<dbReference type="AlphaFoldDB" id="A0A915JQ49"/>
<keyword evidence="2" id="KW-1185">Reference proteome</keyword>
<dbReference type="WBParaSite" id="nRc.2.0.1.t28384-RA">
    <property type="protein sequence ID" value="nRc.2.0.1.t28384-RA"/>
    <property type="gene ID" value="nRc.2.0.1.g28384"/>
</dbReference>
<feature type="chain" id="PRO_5037230819" evidence="1">
    <location>
        <begin position="18"/>
        <end position="163"/>
    </location>
</feature>
<keyword evidence="1" id="KW-0732">Signal</keyword>
<feature type="signal peptide" evidence="1">
    <location>
        <begin position="1"/>
        <end position="17"/>
    </location>
</feature>
<proteinExistence type="predicted"/>
<name>A0A915JQ49_ROMCU</name>
<reference evidence="3" key="1">
    <citation type="submission" date="2022-11" db="UniProtKB">
        <authorList>
            <consortium name="WormBaseParasite"/>
        </authorList>
    </citation>
    <scope>IDENTIFICATION</scope>
</reference>
<evidence type="ECO:0000313" key="3">
    <source>
        <dbReference type="WBParaSite" id="nRc.2.0.1.t28384-RA"/>
    </source>
</evidence>
<dbReference type="Proteomes" id="UP000887565">
    <property type="component" value="Unplaced"/>
</dbReference>
<sequence>MLSKKALSYLGILACYGLLPDTSQQTYDNFFTAIQNAIIQLCGDQGNIQFFVLDFKMVAHLAVQNVFQNIKTKGSLFHFEQCLTHSIQRQGLMPLYEVQNSELKKWIGLVKALAYMPPDLVIETWQKWLINPLDRSIGQNLLQFQEFIAYFEKFNCDVPAAIV</sequence>
<organism evidence="2 3">
    <name type="scientific">Romanomermis culicivorax</name>
    <name type="common">Nematode worm</name>
    <dbReference type="NCBI Taxonomy" id="13658"/>
    <lineage>
        <taxon>Eukaryota</taxon>
        <taxon>Metazoa</taxon>
        <taxon>Ecdysozoa</taxon>
        <taxon>Nematoda</taxon>
        <taxon>Enoplea</taxon>
        <taxon>Dorylaimia</taxon>
        <taxon>Mermithida</taxon>
        <taxon>Mermithoidea</taxon>
        <taxon>Mermithidae</taxon>
        <taxon>Romanomermis</taxon>
    </lineage>
</organism>
<evidence type="ECO:0000256" key="1">
    <source>
        <dbReference type="SAM" id="SignalP"/>
    </source>
</evidence>
<protein>
    <submittedName>
        <fullName evidence="3">Uncharacterized protein</fullName>
    </submittedName>
</protein>
<accession>A0A915JQ49</accession>